<dbReference type="EMBL" id="CM042882">
    <property type="protein sequence ID" value="KAI4381232.1"/>
    <property type="molecule type" value="Genomic_DNA"/>
</dbReference>
<comment type="caution">
    <text evidence="1">The sequence shown here is derived from an EMBL/GenBank/DDBJ whole genome shotgun (WGS) entry which is preliminary data.</text>
</comment>
<evidence type="ECO:0000313" key="1">
    <source>
        <dbReference type="EMBL" id="KAI4381232.1"/>
    </source>
</evidence>
<organism evidence="1 2">
    <name type="scientific">Melastoma candidum</name>
    <dbReference type="NCBI Taxonomy" id="119954"/>
    <lineage>
        <taxon>Eukaryota</taxon>
        <taxon>Viridiplantae</taxon>
        <taxon>Streptophyta</taxon>
        <taxon>Embryophyta</taxon>
        <taxon>Tracheophyta</taxon>
        <taxon>Spermatophyta</taxon>
        <taxon>Magnoliopsida</taxon>
        <taxon>eudicotyledons</taxon>
        <taxon>Gunneridae</taxon>
        <taxon>Pentapetalae</taxon>
        <taxon>rosids</taxon>
        <taxon>malvids</taxon>
        <taxon>Myrtales</taxon>
        <taxon>Melastomataceae</taxon>
        <taxon>Melastomatoideae</taxon>
        <taxon>Melastomateae</taxon>
        <taxon>Melastoma</taxon>
    </lineage>
</organism>
<proteinExistence type="predicted"/>
<protein>
    <submittedName>
        <fullName evidence="1">Uncharacterized protein</fullName>
    </submittedName>
</protein>
<gene>
    <name evidence="1" type="ORF">MLD38_007326</name>
</gene>
<evidence type="ECO:0000313" key="2">
    <source>
        <dbReference type="Proteomes" id="UP001057402"/>
    </source>
</evidence>
<sequence length="149" mass="16568">MDRGNEYDVHYAQANTANKLSKRVASMPSLHMLANKLPQQHAGVVTESSSPASVLIPLSPDFSSSASDGSMSRYASAINLRELGESNDNDSKAGNGKDDDDGDNMIDLKAEDFIARFYEQMRIQNHNEMVRRQSKLHRHHRHSIRDGSA</sequence>
<accession>A0ACB9RZA8</accession>
<keyword evidence="2" id="KW-1185">Reference proteome</keyword>
<dbReference type="Proteomes" id="UP001057402">
    <property type="component" value="Chromosome 3"/>
</dbReference>
<reference evidence="2" key="1">
    <citation type="journal article" date="2023" name="Front. Plant Sci.">
        <title>Chromosomal-level genome assembly of Melastoma candidum provides insights into trichome evolution.</title>
        <authorList>
            <person name="Zhong Y."/>
            <person name="Wu W."/>
            <person name="Sun C."/>
            <person name="Zou P."/>
            <person name="Liu Y."/>
            <person name="Dai S."/>
            <person name="Zhou R."/>
        </authorList>
    </citation>
    <scope>NUCLEOTIDE SEQUENCE [LARGE SCALE GENOMIC DNA]</scope>
</reference>
<name>A0ACB9RZA8_9MYRT</name>